<dbReference type="Pfam" id="PF05239">
    <property type="entry name" value="PRC"/>
    <property type="match status" value="2"/>
</dbReference>
<dbReference type="SUPFAM" id="SSF50346">
    <property type="entry name" value="PRC-barrel domain"/>
    <property type="match status" value="2"/>
</dbReference>
<dbReference type="EMBL" id="FQXP01000003">
    <property type="protein sequence ID" value="SHH40071.1"/>
    <property type="molecule type" value="Genomic_DNA"/>
</dbReference>
<evidence type="ECO:0000313" key="3">
    <source>
        <dbReference type="Proteomes" id="UP000184526"/>
    </source>
</evidence>
<organism evidence="2 3">
    <name type="scientific">Clostridium collagenovorans DSM 3089</name>
    <dbReference type="NCBI Taxonomy" id="1121306"/>
    <lineage>
        <taxon>Bacteria</taxon>
        <taxon>Bacillati</taxon>
        <taxon>Bacillota</taxon>
        <taxon>Clostridia</taxon>
        <taxon>Eubacteriales</taxon>
        <taxon>Clostridiaceae</taxon>
        <taxon>Clostridium</taxon>
    </lineage>
</organism>
<dbReference type="AlphaFoldDB" id="A0A1M5SNC9"/>
<dbReference type="Proteomes" id="UP000184526">
    <property type="component" value="Unassembled WGS sequence"/>
</dbReference>
<dbReference type="Gene3D" id="2.30.30.240">
    <property type="entry name" value="PRC-barrel domain"/>
    <property type="match status" value="2"/>
</dbReference>
<feature type="domain" description="PRC-barrel" evidence="1">
    <location>
        <begin position="2"/>
        <end position="70"/>
    </location>
</feature>
<dbReference type="InterPro" id="IPR027275">
    <property type="entry name" value="PRC-brl_dom"/>
</dbReference>
<dbReference type="STRING" id="1121306.SAMN02745196_00241"/>
<protein>
    <submittedName>
        <fullName evidence="2">Uncharacterized protein YrrD, contains PRC-barrel domain</fullName>
    </submittedName>
</protein>
<dbReference type="RefSeq" id="WP_072829244.1">
    <property type="nucleotide sequence ID" value="NZ_FQXP01000003.1"/>
</dbReference>
<evidence type="ECO:0000313" key="2">
    <source>
        <dbReference type="EMBL" id="SHH40071.1"/>
    </source>
</evidence>
<sequence>MYRRKDFVFMNVLNLKGKKIGYIKELLIDCNKNKVIGFAVANQGMFSKDISVLIKDVIYHNKDIIIKNFTKESYYSFDKLEDMDVVDLNGDILGLVKDIIFDEESFVIKGVVVSTGIIRDFTKGKKILLMKNLLIGDENILYYSRGDEIQFSSRAHKISKFDEECVVKNEKS</sequence>
<reference evidence="2 3" key="1">
    <citation type="submission" date="2016-11" db="EMBL/GenBank/DDBJ databases">
        <authorList>
            <person name="Jaros S."/>
            <person name="Januszkiewicz K."/>
            <person name="Wedrychowicz H."/>
        </authorList>
    </citation>
    <scope>NUCLEOTIDE SEQUENCE [LARGE SCALE GENOMIC DNA]</scope>
    <source>
        <strain evidence="2 3">DSM 3089</strain>
    </source>
</reference>
<dbReference type="InterPro" id="IPR011033">
    <property type="entry name" value="PRC_barrel-like_sf"/>
</dbReference>
<accession>A0A1M5SNC9</accession>
<evidence type="ECO:0000259" key="1">
    <source>
        <dbReference type="Pfam" id="PF05239"/>
    </source>
</evidence>
<keyword evidence="3" id="KW-1185">Reference proteome</keyword>
<name>A0A1M5SNC9_9CLOT</name>
<gene>
    <name evidence="2" type="ORF">SAMN02745196_00241</name>
</gene>
<proteinExistence type="predicted"/>
<feature type="domain" description="PRC-barrel" evidence="1">
    <location>
        <begin position="75"/>
        <end position="117"/>
    </location>
</feature>